<reference evidence="3" key="1">
    <citation type="submission" date="2015-11" db="EMBL/GenBank/DDBJ databases">
        <authorList>
            <person name="Holder M.E."/>
            <person name="Ajami N.J."/>
            <person name="Petrosino J.F."/>
        </authorList>
    </citation>
    <scope>NUCLEOTIDE SEQUENCE [LARGE SCALE GENOMIC DNA]</scope>
    <source>
        <strain evidence="3">F0113</strain>
    </source>
</reference>
<keyword evidence="2" id="KW-0858">Xylan degradation</keyword>
<keyword evidence="3" id="KW-1185">Reference proteome</keyword>
<organism evidence="2 3">
    <name type="scientific">Hoylesella enoeca</name>
    <dbReference type="NCBI Taxonomy" id="76123"/>
    <lineage>
        <taxon>Bacteria</taxon>
        <taxon>Pseudomonadati</taxon>
        <taxon>Bacteroidota</taxon>
        <taxon>Bacteroidia</taxon>
        <taxon>Bacteroidales</taxon>
        <taxon>Prevotellaceae</taxon>
        <taxon>Hoylesella</taxon>
    </lineage>
</organism>
<accession>A0A0S2KHF8</accession>
<keyword evidence="2" id="KW-0119">Carbohydrate metabolism</keyword>
<evidence type="ECO:0000313" key="3">
    <source>
        <dbReference type="Proteomes" id="UP000056252"/>
    </source>
</evidence>
<proteinExistence type="predicted"/>
<dbReference type="Proteomes" id="UP000056252">
    <property type="component" value="Chromosome"/>
</dbReference>
<dbReference type="eggNOG" id="ENOG502Z7VS">
    <property type="taxonomic scope" value="Bacteria"/>
</dbReference>
<dbReference type="EMBL" id="CP013195">
    <property type="protein sequence ID" value="ALO47689.1"/>
    <property type="molecule type" value="Genomic_DNA"/>
</dbReference>
<evidence type="ECO:0000259" key="1">
    <source>
        <dbReference type="Pfam" id="PF13201"/>
    </source>
</evidence>
<dbReference type="Gene3D" id="2.60.120.890">
    <property type="entry name" value="BT2081, beta-jelly-roll domain"/>
    <property type="match status" value="1"/>
</dbReference>
<dbReference type="InterPro" id="IPR038653">
    <property type="entry name" value="Put_CMD_sf"/>
</dbReference>
<keyword evidence="2" id="KW-0624">Polysaccharide degradation</keyword>
<dbReference type="Pfam" id="PF13201">
    <property type="entry name" value="PCMD"/>
    <property type="match status" value="1"/>
</dbReference>
<dbReference type="STRING" id="76123.AS203_00020"/>
<protein>
    <submittedName>
        <fullName evidence="2">Glycoside hydrolase xylanase</fullName>
    </submittedName>
</protein>
<evidence type="ECO:0000313" key="2">
    <source>
        <dbReference type="EMBL" id="ALO47689.1"/>
    </source>
</evidence>
<dbReference type="OrthoDB" id="1007466at2"/>
<name>A0A0S2KHF8_9BACT</name>
<dbReference type="RefSeq" id="WP_036888455.1">
    <property type="nucleotide sequence ID" value="NZ_CP013195.1"/>
</dbReference>
<dbReference type="GO" id="GO:0016798">
    <property type="term" value="F:hydrolase activity, acting on glycosyl bonds"/>
    <property type="evidence" value="ECO:0007669"/>
    <property type="project" value="UniProtKB-KW"/>
</dbReference>
<dbReference type="GO" id="GO:0045493">
    <property type="term" value="P:xylan catabolic process"/>
    <property type="evidence" value="ECO:0007669"/>
    <property type="project" value="UniProtKB-KW"/>
</dbReference>
<keyword evidence="2" id="KW-0326">Glycosidase</keyword>
<dbReference type="InterPro" id="IPR025112">
    <property type="entry name" value="PCMD"/>
</dbReference>
<sequence>MAALCCFSSGKAAAEERIDPILYGNMDHWVVRNIKESSIIGGNSKTLYEIGPDRTIDGNIPYKNLGHSPWATSNVLAKVMGIVKTNQSVYREPRGTGYCAKLSTHIEHVKVLGLVDISVLAAGSVFLGDMHEPITGTKDGEKSLNWGIPYNKRPTALRYDYQVVLAASPNRIKQTGFSKVSAVPGKDCAITVLLLQKRSEDAKGNITAKRVGTMVVEYNRNTNGWVNNSTYRILYGDIRSQLGYNERLMGLRSTDYARNSKGKSVPIKEIGWAGKDEMPTHLVLQFSSSNGGAFIGSPGNTFWIDNVKLVQ</sequence>
<dbReference type="KEGG" id="peo:AS203_00020"/>
<feature type="domain" description="Putative carbohydrate metabolism" evidence="1">
    <location>
        <begin position="68"/>
        <end position="309"/>
    </location>
</feature>
<keyword evidence="2" id="KW-0378">Hydrolase</keyword>
<gene>
    <name evidence="2" type="ORF">AS203_00020</name>
</gene>
<dbReference type="AlphaFoldDB" id="A0A0S2KHF8"/>